<evidence type="ECO:0000313" key="8">
    <source>
        <dbReference type="EMBL" id="PAV59667.1"/>
    </source>
</evidence>
<feature type="compositionally biased region" description="Low complexity" evidence="6">
    <location>
        <begin position="137"/>
        <end position="146"/>
    </location>
</feature>
<evidence type="ECO:0000313" key="9">
    <source>
        <dbReference type="Proteomes" id="UP000218231"/>
    </source>
</evidence>
<evidence type="ECO:0000259" key="7">
    <source>
        <dbReference type="Pfam" id="PF01246"/>
    </source>
</evidence>
<keyword evidence="3" id="KW-0687">Ribonucleoprotein</keyword>
<sequence length="161" mass="17910">MKIETCVYSGYKIHPGHGKRVVRADGKVQIFLSARCLKGQKLKRNPRDIRWTVLYRIKNKKGSHGQEAAQKKRVKKTIQIANRPVSGLSLEALLAKRNQTAEFRKQQRDQATKAAKEANKAARVAKAAANKEKKASQPKQAQQKAAKNMKKAGPGMVGGKR</sequence>
<name>A0A2A2JDD5_9BILA</name>
<dbReference type="PROSITE" id="PS01073">
    <property type="entry name" value="RIBOSOMAL_L24E"/>
    <property type="match status" value="1"/>
</dbReference>
<dbReference type="PANTHER" id="PTHR10792">
    <property type="entry name" value="60S RIBOSOMAL PROTEIN L24"/>
    <property type="match status" value="1"/>
</dbReference>
<dbReference type="GO" id="GO:0022625">
    <property type="term" value="C:cytosolic large ribosomal subunit"/>
    <property type="evidence" value="ECO:0007669"/>
    <property type="project" value="TreeGrafter"/>
</dbReference>
<evidence type="ECO:0000256" key="5">
    <source>
        <dbReference type="ARBA" id="ARBA00041213"/>
    </source>
</evidence>
<evidence type="ECO:0000256" key="1">
    <source>
        <dbReference type="ARBA" id="ARBA00005647"/>
    </source>
</evidence>
<evidence type="ECO:0000256" key="4">
    <source>
        <dbReference type="ARBA" id="ARBA00040612"/>
    </source>
</evidence>
<keyword evidence="9" id="KW-1185">Reference proteome</keyword>
<evidence type="ECO:0000256" key="6">
    <source>
        <dbReference type="SAM" id="MobiDB-lite"/>
    </source>
</evidence>
<dbReference type="AlphaFoldDB" id="A0A2A2JDD5"/>
<dbReference type="Gene3D" id="2.30.170.20">
    <property type="entry name" value="Ribosomal protein L24e"/>
    <property type="match status" value="1"/>
</dbReference>
<dbReference type="GO" id="GO:0003735">
    <property type="term" value="F:structural constituent of ribosome"/>
    <property type="evidence" value="ECO:0007669"/>
    <property type="project" value="InterPro"/>
</dbReference>
<feature type="region of interest" description="Disordered" evidence="6">
    <location>
        <begin position="102"/>
        <end position="161"/>
    </location>
</feature>
<dbReference type="PANTHER" id="PTHR10792:SF1">
    <property type="entry name" value="RIBOSOMAL PROTEIN L24"/>
    <property type="match status" value="1"/>
</dbReference>
<dbReference type="InterPro" id="IPR023442">
    <property type="entry name" value="Ribosomal_eL24_CS"/>
</dbReference>
<organism evidence="8 9">
    <name type="scientific">Diploscapter pachys</name>
    <dbReference type="NCBI Taxonomy" id="2018661"/>
    <lineage>
        <taxon>Eukaryota</taxon>
        <taxon>Metazoa</taxon>
        <taxon>Ecdysozoa</taxon>
        <taxon>Nematoda</taxon>
        <taxon>Chromadorea</taxon>
        <taxon>Rhabditida</taxon>
        <taxon>Rhabditina</taxon>
        <taxon>Rhabditomorpha</taxon>
        <taxon>Rhabditoidea</taxon>
        <taxon>Rhabditidae</taxon>
        <taxon>Diploscapter</taxon>
    </lineage>
</organism>
<dbReference type="OrthoDB" id="1727108at2759"/>
<dbReference type="STRING" id="2018661.A0A2A2JDD5"/>
<accession>A0A2A2JDD5</accession>
<dbReference type="EMBL" id="LIAE01010510">
    <property type="protein sequence ID" value="PAV59667.1"/>
    <property type="molecule type" value="Genomic_DNA"/>
</dbReference>
<evidence type="ECO:0000256" key="3">
    <source>
        <dbReference type="ARBA" id="ARBA00023274"/>
    </source>
</evidence>
<dbReference type="Proteomes" id="UP000218231">
    <property type="component" value="Unassembled WGS sequence"/>
</dbReference>
<feature type="domain" description="Large ribosomal subunit protein eL24-related N-terminal" evidence="7">
    <location>
        <begin position="1"/>
        <end position="64"/>
    </location>
</feature>
<dbReference type="InterPro" id="IPR056366">
    <property type="entry name" value="Ribosomal_eL24"/>
</dbReference>
<protein>
    <recommendedName>
        <fullName evidence="4">Large ribosomal subunit protein eL24</fullName>
    </recommendedName>
    <alternativeName>
        <fullName evidence="5">60S ribosomal protein L24</fullName>
    </alternativeName>
</protein>
<dbReference type="GO" id="GO:0003729">
    <property type="term" value="F:mRNA binding"/>
    <property type="evidence" value="ECO:0007669"/>
    <property type="project" value="TreeGrafter"/>
</dbReference>
<reference evidence="8 9" key="1">
    <citation type="journal article" date="2017" name="Curr. Biol.">
        <title>Genome architecture and evolution of a unichromosomal asexual nematode.</title>
        <authorList>
            <person name="Fradin H."/>
            <person name="Zegar C."/>
            <person name="Gutwein M."/>
            <person name="Lucas J."/>
            <person name="Kovtun M."/>
            <person name="Corcoran D."/>
            <person name="Baugh L.R."/>
            <person name="Kiontke K."/>
            <person name="Gunsalus K."/>
            <person name="Fitch D.H."/>
            <person name="Piano F."/>
        </authorList>
    </citation>
    <scope>NUCLEOTIDE SEQUENCE [LARGE SCALE GENOMIC DNA]</scope>
    <source>
        <strain evidence="8">PF1309</strain>
    </source>
</reference>
<comment type="similarity">
    <text evidence="1">Belongs to the eukaryotic ribosomal protein eL24 family.</text>
</comment>
<dbReference type="GO" id="GO:0002181">
    <property type="term" value="P:cytoplasmic translation"/>
    <property type="evidence" value="ECO:0007669"/>
    <property type="project" value="TreeGrafter"/>
</dbReference>
<gene>
    <name evidence="8" type="ORF">WR25_21260</name>
</gene>
<dbReference type="CDD" id="cd00472">
    <property type="entry name" value="Ribosomal_L24e_L24"/>
    <property type="match status" value="1"/>
</dbReference>
<keyword evidence="2" id="KW-0689">Ribosomal protein</keyword>
<evidence type="ECO:0000256" key="2">
    <source>
        <dbReference type="ARBA" id="ARBA00022980"/>
    </source>
</evidence>
<comment type="caution">
    <text evidence="8">The sequence shown here is derived from an EMBL/GenBank/DDBJ whole genome shotgun (WGS) entry which is preliminary data.</text>
</comment>
<proteinExistence type="inferred from homology"/>
<feature type="compositionally biased region" description="Basic and acidic residues" evidence="6">
    <location>
        <begin position="102"/>
        <end position="120"/>
    </location>
</feature>
<dbReference type="Pfam" id="PF01246">
    <property type="entry name" value="Ribosomal_L24e"/>
    <property type="match status" value="1"/>
</dbReference>
<dbReference type="SUPFAM" id="SSF57716">
    <property type="entry name" value="Glucocorticoid receptor-like (DNA-binding domain)"/>
    <property type="match status" value="1"/>
</dbReference>
<dbReference type="Gene3D" id="6.10.250.1270">
    <property type="match status" value="1"/>
</dbReference>
<dbReference type="InterPro" id="IPR000988">
    <property type="entry name" value="Ribosomal_eL24-rel_N"/>
</dbReference>
<dbReference type="InterPro" id="IPR038630">
    <property type="entry name" value="L24e/L24_sf"/>
</dbReference>